<keyword evidence="1" id="KW-0472">Membrane</keyword>
<reference evidence="2 3" key="1">
    <citation type="submission" date="2016-08" db="EMBL/GenBank/DDBJ databases">
        <authorList>
            <person name="Seilhamer J.J."/>
        </authorList>
    </citation>
    <scope>NUCLEOTIDE SEQUENCE [LARGE SCALE GENOMIC DNA]</scope>
    <source>
        <strain evidence="2 3">DX4</strain>
    </source>
</reference>
<dbReference type="Proteomes" id="UP000094313">
    <property type="component" value="Chromosome"/>
</dbReference>
<keyword evidence="1" id="KW-1133">Transmembrane helix</keyword>
<dbReference type="EMBL" id="CP017141">
    <property type="protein sequence ID" value="AOM77087.1"/>
    <property type="molecule type" value="Genomic_DNA"/>
</dbReference>
<feature type="transmembrane region" description="Helical" evidence="1">
    <location>
        <begin position="106"/>
        <end position="130"/>
    </location>
</feature>
<accession>A0A1D7QEJ5</accession>
<proteinExistence type="predicted"/>
<protein>
    <submittedName>
        <fullName evidence="2">Uncharacterized protein</fullName>
    </submittedName>
</protein>
<dbReference type="RefSeq" id="WP_069378780.1">
    <property type="nucleotide sequence ID" value="NZ_CP017141.1"/>
</dbReference>
<dbReference type="AlphaFoldDB" id="A0A1D7QEJ5"/>
<organism evidence="2 3">
    <name type="scientific">Pedobacter steynii</name>
    <dbReference type="NCBI Taxonomy" id="430522"/>
    <lineage>
        <taxon>Bacteria</taxon>
        <taxon>Pseudomonadati</taxon>
        <taxon>Bacteroidota</taxon>
        <taxon>Sphingobacteriia</taxon>
        <taxon>Sphingobacteriales</taxon>
        <taxon>Sphingobacteriaceae</taxon>
        <taxon>Pedobacter</taxon>
    </lineage>
</organism>
<evidence type="ECO:0000313" key="3">
    <source>
        <dbReference type="Proteomes" id="UP000094313"/>
    </source>
</evidence>
<name>A0A1D7QEJ5_9SPHI</name>
<evidence type="ECO:0000256" key="1">
    <source>
        <dbReference type="SAM" id="Phobius"/>
    </source>
</evidence>
<keyword evidence="1" id="KW-0812">Transmembrane</keyword>
<keyword evidence="3" id="KW-1185">Reference proteome</keyword>
<gene>
    <name evidence="2" type="ORF">BFS30_07860</name>
</gene>
<feature type="transmembrane region" description="Helical" evidence="1">
    <location>
        <begin position="41"/>
        <end position="61"/>
    </location>
</feature>
<dbReference type="KEGG" id="psty:BFS30_07860"/>
<evidence type="ECO:0000313" key="2">
    <source>
        <dbReference type="EMBL" id="AOM77087.1"/>
    </source>
</evidence>
<sequence length="153" mass="17456">MRHIHKTLFLNLSAIGFGYIQALWASPEGPSSVDMSNSPFFYLHWYVIFTLIVLNILLLILKKRHSSAKITAMISTLGLIMSWLLINYMEFNDRIAAWSTFSGLELWYYVLHASALTTGICGFAFFCIAYNSIALLNLAKLLCNFAEVKMRLF</sequence>
<dbReference type="OrthoDB" id="771532at2"/>
<feature type="transmembrane region" description="Helical" evidence="1">
    <location>
        <begin position="68"/>
        <end position="86"/>
    </location>
</feature>